<keyword evidence="5" id="KW-1185">Reference proteome</keyword>
<evidence type="ECO:0000256" key="1">
    <source>
        <dbReference type="ARBA" id="ARBA00022729"/>
    </source>
</evidence>
<evidence type="ECO:0000259" key="3">
    <source>
        <dbReference type="Pfam" id="PF12849"/>
    </source>
</evidence>
<proteinExistence type="predicted"/>
<evidence type="ECO:0000313" key="5">
    <source>
        <dbReference type="Proteomes" id="UP001597483"/>
    </source>
</evidence>
<feature type="domain" description="PBP" evidence="3">
    <location>
        <begin position="103"/>
        <end position="267"/>
    </location>
</feature>
<dbReference type="PANTHER" id="PTHR30570">
    <property type="entry name" value="PERIPLASMIC PHOSPHATE BINDING COMPONENT OF PHOSPHATE ABC TRANSPORTER"/>
    <property type="match status" value="1"/>
</dbReference>
<dbReference type="Proteomes" id="UP001597483">
    <property type="component" value="Unassembled WGS sequence"/>
</dbReference>
<name>A0ABW5HBS3_9PSEU</name>
<reference evidence="5" key="1">
    <citation type="journal article" date="2019" name="Int. J. Syst. Evol. Microbiol.">
        <title>The Global Catalogue of Microorganisms (GCM) 10K type strain sequencing project: providing services to taxonomists for standard genome sequencing and annotation.</title>
        <authorList>
            <consortium name="The Broad Institute Genomics Platform"/>
            <consortium name="The Broad Institute Genome Sequencing Center for Infectious Disease"/>
            <person name="Wu L."/>
            <person name="Ma J."/>
        </authorList>
    </citation>
    <scope>NUCLEOTIDE SEQUENCE [LARGE SCALE GENOMIC DNA]</scope>
    <source>
        <strain evidence="5">CGMCC 4.7641</strain>
    </source>
</reference>
<feature type="signal peptide" evidence="2">
    <location>
        <begin position="1"/>
        <end position="29"/>
    </location>
</feature>
<keyword evidence="1 2" id="KW-0732">Signal</keyword>
<dbReference type="InterPro" id="IPR024370">
    <property type="entry name" value="PBP_domain"/>
</dbReference>
<dbReference type="RefSeq" id="WP_378307808.1">
    <property type="nucleotide sequence ID" value="NZ_JBHUKS010000016.1"/>
</dbReference>
<protein>
    <submittedName>
        <fullName evidence="4">Substrate-binding domain-containing protein</fullName>
    </submittedName>
</protein>
<comment type="caution">
    <text evidence="4">The sequence shown here is derived from an EMBL/GenBank/DDBJ whole genome shotgun (WGS) entry which is preliminary data.</text>
</comment>
<evidence type="ECO:0000256" key="2">
    <source>
        <dbReference type="SAM" id="SignalP"/>
    </source>
</evidence>
<organism evidence="4 5">
    <name type="scientific">Amycolatopsis silviterrae</name>
    <dbReference type="NCBI Taxonomy" id="1656914"/>
    <lineage>
        <taxon>Bacteria</taxon>
        <taxon>Bacillati</taxon>
        <taxon>Actinomycetota</taxon>
        <taxon>Actinomycetes</taxon>
        <taxon>Pseudonocardiales</taxon>
        <taxon>Pseudonocardiaceae</taxon>
        <taxon>Amycolatopsis</taxon>
    </lineage>
</organism>
<gene>
    <name evidence="4" type="ORF">ACFSVL_24190</name>
</gene>
<dbReference type="Gene3D" id="3.40.190.10">
    <property type="entry name" value="Periplasmic binding protein-like II"/>
    <property type="match status" value="2"/>
</dbReference>
<accession>A0ABW5HBS3</accession>
<evidence type="ECO:0000313" key="4">
    <source>
        <dbReference type="EMBL" id="MFD2470512.1"/>
    </source>
</evidence>
<sequence length="360" mass="35915">MRARTARFVGVSAAVAAGAALLLPGTASAIPGPNGTKEVVAAVGSDTIADVTSAVFAAANSSTANIDPDNYVNVPPVLAPGASFTVPGDGFNGGTTYNVSNPPPNGSSAGKTALANAAAAGDASVDLARSSSPRSASDPATFQYYGFAKDGVSWAASSTGAGAGVTLTLAQLRGIYSGTITNWNQVGGTSTPITVYLPQTGSGTLSFFTTTVLGFDPTTKPVTIKRFQENEANTILAGDQATAIAPYSVAQWVAQGNGVVNDKRAGFFEGTLTGAGSDGAPVSGTAPNFAPAFADSFTGARTVYYVLDTRSKSYGAALNAVGFDADGPSPLCDGSLAATLSQYGFKPLQADATGVTCTLS</sequence>
<dbReference type="PANTHER" id="PTHR30570:SF1">
    <property type="entry name" value="PHOSPHATE-BINDING PROTEIN PSTS"/>
    <property type="match status" value="1"/>
</dbReference>
<dbReference type="SUPFAM" id="SSF53850">
    <property type="entry name" value="Periplasmic binding protein-like II"/>
    <property type="match status" value="1"/>
</dbReference>
<feature type="chain" id="PRO_5045929988" evidence="2">
    <location>
        <begin position="30"/>
        <end position="360"/>
    </location>
</feature>
<dbReference type="Pfam" id="PF12849">
    <property type="entry name" value="PBP_like_2"/>
    <property type="match status" value="1"/>
</dbReference>
<dbReference type="EMBL" id="JBHUKS010000016">
    <property type="protein sequence ID" value="MFD2470512.1"/>
    <property type="molecule type" value="Genomic_DNA"/>
</dbReference>
<dbReference type="InterPro" id="IPR050811">
    <property type="entry name" value="Phosphate_ABC_transporter"/>
</dbReference>